<proteinExistence type="predicted"/>
<keyword evidence="1" id="KW-0812">Transmembrane</keyword>
<evidence type="ECO:0008006" key="4">
    <source>
        <dbReference type="Google" id="ProtNLM"/>
    </source>
</evidence>
<dbReference type="InterPro" id="IPR013320">
    <property type="entry name" value="ConA-like_dom_sf"/>
</dbReference>
<evidence type="ECO:0000313" key="2">
    <source>
        <dbReference type="EMBL" id="MBK1854734.1"/>
    </source>
</evidence>
<comment type="caution">
    <text evidence="2">The sequence shown here is derived from an EMBL/GenBank/DDBJ whole genome shotgun (WGS) entry which is preliminary data.</text>
</comment>
<dbReference type="RefSeq" id="WP_309489345.1">
    <property type="nucleotide sequence ID" value="NZ_JAENIG010000004.1"/>
</dbReference>
<keyword evidence="3" id="KW-1185">Reference proteome</keyword>
<dbReference type="SUPFAM" id="SSF49899">
    <property type="entry name" value="Concanavalin A-like lectins/glucanases"/>
    <property type="match status" value="1"/>
</dbReference>
<dbReference type="PANTHER" id="PTHR30273">
    <property type="entry name" value="PERIPLASMIC SIGNAL SENSOR AND SIGMA FACTOR ACTIVATOR FECR-RELATED"/>
    <property type="match status" value="1"/>
</dbReference>
<dbReference type="Gene3D" id="2.60.120.1440">
    <property type="match status" value="1"/>
</dbReference>
<gene>
    <name evidence="2" type="ORF">JIN83_07170</name>
</gene>
<evidence type="ECO:0000313" key="3">
    <source>
        <dbReference type="Proteomes" id="UP000634206"/>
    </source>
</evidence>
<reference evidence="2" key="1">
    <citation type="submission" date="2021-01" db="EMBL/GenBank/DDBJ databases">
        <title>Modified the classification status of verrucomicrobia.</title>
        <authorList>
            <person name="Feng X."/>
        </authorList>
    </citation>
    <scope>NUCLEOTIDE SEQUENCE</scope>
    <source>
        <strain evidence="2">5K15</strain>
    </source>
</reference>
<evidence type="ECO:0000256" key="1">
    <source>
        <dbReference type="SAM" id="Phobius"/>
    </source>
</evidence>
<dbReference type="EMBL" id="JAENIG010000004">
    <property type="protein sequence ID" value="MBK1854734.1"/>
    <property type="molecule type" value="Genomic_DNA"/>
</dbReference>
<dbReference type="AlphaFoldDB" id="A0AAE2SBK2"/>
<accession>A0AAE2SBK2</accession>
<dbReference type="Pfam" id="PF13385">
    <property type="entry name" value="Laminin_G_3"/>
    <property type="match status" value="1"/>
</dbReference>
<sequence length="524" mass="58124">MTQPLESRIQSLLDGSIDESNFHHLEDELLASPEARAIYYQYAALHQGLEFRLSRSTAGTSMTGLADARSHLERLRSRRIAVFAAAALVIISLVCMRLYFVAPSQKPEAQFATAPGTVFTLTHSGENKSGNEHHLAPESRLQVSQGTVELNFSNGVQAIVQGPADMTLHDENKLYIDTGTGWFHVPEQAKGFTVVTRELKVIDLGTEFGVLSHPEKDDEVHVFKGKVQVEALHGVKKSTSLTAGEAVLVRPYGRFQVVANTPEGFQHELPKTLPHIHWSFDDKDKLLTSNTIHTASQLNSQLHNTPSSSPLLSQGKFGTALSLDGSSQYLSSDWPGILGNAPRSVAFWMKLPTRRSAPPVVTKTIIGWGTQQEGDLKNYNTKWTIHLDFAENRHPMLNISFGGFWFYAPETSLDDNSWHHITVTYDGQSDENGHPHTRLYIDGKAHHIAPAFSSPPRTDQEGQVMIDTLENTPLVIGATLSRDPALLIRPEYFLEAQIDELFIIEGSISEKSVLQLMETNQLTH</sequence>
<dbReference type="InterPro" id="IPR012373">
    <property type="entry name" value="Ferrdict_sens_TM"/>
</dbReference>
<dbReference type="PANTHER" id="PTHR30273:SF2">
    <property type="entry name" value="PROTEIN FECR"/>
    <property type="match status" value="1"/>
</dbReference>
<protein>
    <recommendedName>
        <fullName evidence="4">FecR protein domain-containing protein</fullName>
    </recommendedName>
</protein>
<name>A0AAE2SBK2_9BACT</name>
<dbReference type="Gene3D" id="2.60.120.200">
    <property type="match status" value="1"/>
</dbReference>
<keyword evidence="1" id="KW-1133">Transmembrane helix</keyword>
<keyword evidence="1" id="KW-0472">Membrane</keyword>
<feature type="transmembrane region" description="Helical" evidence="1">
    <location>
        <begin position="80"/>
        <end position="100"/>
    </location>
</feature>
<dbReference type="Proteomes" id="UP000634206">
    <property type="component" value="Unassembled WGS sequence"/>
</dbReference>
<dbReference type="GO" id="GO:0016989">
    <property type="term" value="F:sigma factor antagonist activity"/>
    <property type="evidence" value="ECO:0007669"/>
    <property type="project" value="TreeGrafter"/>
</dbReference>
<organism evidence="2 3">
    <name type="scientific">Oceaniferula flava</name>
    <dbReference type="NCBI Taxonomy" id="2800421"/>
    <lineage>
        <taxon>Bacteria</taxon>
        <taxon>Pseudomonadati</taxon>
        <taxon>Verrucomicrobiota</taxon>
        <taxon>Verrucomicrobiia</taxon>
        <taxon>Verrucomicrobiales</taxon>
        <taxon>Verrucomicrobiaceae</taxon>
        <taxon>Oceaniferula</taxon>
    </lineage>
</organism>